<protein>
    <submittedName>
        <fullName evidence="1">Uncharacterized protein</fullName>
    </submittedName>
</protein>
<organism evidence="1 2">
    <name type="scientific">Mycena citricolor</name>
    <dbReference type="NCBI Taxonomy" id="2018698"/>
    <lineage>
        <taxon>Eukaryota</taxon>
        <taxon>Fungi</taxon>
        <taxon>Dikarya</taxon>
        <taxon>Basidiomycota</taxon>
        <taxon>Agaricomycotina</taxon>
        <taxon>Agaricomycetes</taxon>
        <taxon>Agaricomycetidae</taxon>
        <taxon>Agaricales</taxon>
        <taxon>Marasmiineae</taxon>
        <taxon>Mycenaceae</taxon>
        <taxon>Mycena</taxon>
    </lineage>
</organism>
<feature type="non-terminal residue" evidence="1">
    <location>
        <position position="79"/>
    </location>
</feature>
<dbReference type="Proteomes" id="UP001295794">
    <property type="component" value="Unassembled WGS sequence"/>
</dbReference>
<sequence>ACLKRQNVSCPNNPQLFFLYVSAELIRAHEAGAVQQDIRAGNVLLIENCLEPERLNGFVVDCDYAALSEEALRVLRDVV</sequence>
<comment type="caution">
    <text evidence="1">The sequence shown here is derived from an EMBL/GenBank/DDBJ whole genome shotgun (WGS) entry which is preliminary data.</text>
</comment>
<reference evidence="1" key="1">
    <citation type="submission" date="2023-11" db="EMBL/GenBank/DDBJ databases">
        <authorList>
            <person name="De Vega J J."/>
            <person name="De Vega J J."/>
        </authorList>
    </citation>
    <scope>NUCLEOTIDE SEQUENCE</scope>
</reference>
<feature type="non-terminal residue" evidence="1">
    <location>
        <position position="1"/>
    </location>
</feature>
<dbReference type="EMBL" id="CAVNYO010000421">
    <property type="protein sequence ID" value="CAK5278438.1"/>
    <property type="molecule type" value="Genomic_DNA"/>
</dbReference>
<dbReference type="AlphaFoldDB" id="A0AAD2Q5H8"/>
<evidence type="ECO:0000313" key="2">
    <source>
        <dbReference type="Proteomes" id="UP001295794"/>
    </source>
</evidence>
<gene>
    <name evidence="1" type="ORF">MYCIT1_LOCUS27772</name>
</gene>
<proteinExistence type="predicted"/>
<keyword evidence="2" id="KW-1185">Reference proteome</keyword>
<evidence type="ECO:0000313" key="1">
    <source>
        <dbReference type="EMBL" id="CAK5278438.1"/>
    </source>
</evidence>
<accession>A0AAD2Q5H8</accession>
<name>A0AAD2Q5H8_9AGAR</name>